<evidence type="ECO:0008006" key="4">
    <source>
        <dbReference type="Google" id="ProtNLM"/>
    </source>
</evidence>
<comment type="caution">
    <text evidence="2">The sequence shown here is derived from an EMBL/GenBank/DDBJ whole genome shotgun (WGS) entry which is preliminary data.</text>
</comment>
<evidence type="ECO:0000313" key="2">
    <source>
        <dbReference type="EMBL" id="CAB3960122.1"/>
    </source>
</evidence>
<keyword evidence="3" id="KW-1185">Reference proteome</keyword>
<proteinExistence type="predicted"/>
<feature type="region of interest" description="Disordered" evidence="1">
    <location>
        <begin position="98"/>
        <end position="129"/>
    </location>
</feature>
<reference evidence="2 3" key="1">
    <citation type="submission" date="2020-04" db="EMBL/GenBank/DDBJ databases">
        <authorList>
            <person name="De Canck E."/>
        </authorList>
    </citation>
    <scope>NUCLEOTIDE SEQUENCE [LARGE SCALE GENOMIC DNA]</scope>
    <source>
        <strain evidence="2 3">LMG 7053</strain>
    </source>
</reference>
<evidence type="ECO:0000256" key="1">
    <source>
        <dbReference type="SAM" id="MobiDB-lite"/>
    </source>
</evidence>
<protein>
    <recommendedName>
        <fullName evidence="4">Phage protein</fullName>
    </recommendedName>
</protein>
<dbReference type="NCBIfam" id="NF041591">
    <property type="entry name" value="CxxC_VVA0879"/>
    <property type="match status" value="1"/>
</dbReference>
<sequence length="129" mass="13813">MKRMTLEEFHAACIAQTASSELTTVKCPMCGTLQNALDFIAAGAGKDWDDVSRYIGFSCVGRFTGAGSPRKEPDGQPCNWSLGGLFQTHRMVVVTPDGKEHPHFELATPEEAAAHHAAQQSGQGAGRQP</sequence>
<dbReference type="InterPro" id="IPR048166">
    <property type="entry name" value="VVA0879-like"/>
</dbReference>
<name>A0ABM8M4I3_9BURK</name>
<organism evidence="2 3">
    <name type="scientific">Achromobacter ruhlandii</name>
    <dbReference type="NCBI Taxonomy" id="72557"/>
    <lineage>
        <taxon>Bacteria</taxon>
        <taxon>Pseudomonadati</taxon>
        <taxon>Pseudomonadota</taxon>
        <taxon>Betaproteobacteria</taxon>
        <taxon>Burkholderiales</taxon>
        <taxon>Alcaligenaceae</taxon>
        <taxon>Achromobacter</taxon>
    </lineage>
</organism>
<gene>
    <name evidence="2" type="ORF">LMG7053_06172</name>
</gene>
<dbReference type="Proteomes" id="UP000494161">
    <property type="component" value="Unassembled WGS sequence"/>
</dbReference>
<accession>A0ABM8M4I3</accession>
<dbReference type="EMBL" id="CADILJ010000192">
    <property type="protein sequence ID" value="CAB3960122.1"/>
    <property type="molecule type" value="Genomic_DNA"/>
</dbReference>
<evidence type="ECO:0000313" key="3">
    <source>
        <dbReference type="Proteomes" id="UP000494161"/>
    </source>
</evidence>